<evidence type="ECO:0000313" key="5">
    <source>
        <dbReference type="Proteomes" id="UP000192610"/>
    </source>
</evidence>
<dbReference type="OrthoDB" id="663025at2"/>
<dbReference type="Gene3D" id="2.60.120.1440">
    <property type="match status" value="1"/>
</dbReference>
<reference evidence="5" key="1">
    <citation type="submission" date="2016-04" db="EMBL/GenBank/DDBJ databases">
        <authorList>
            <person name="Chen L."/>
            <person name="Zhuang W."/>
            <person name="Wang G."/>
        </authorList>
    </citation>
    <scope>NUCLEOTIDE SEQUENCE [LARGE SCALE GENOMIC DNA]</scope>
    <source>
        <strain evidence="5">17621</strain>
    </source>
</reference>
<dbReference type="STRING" id="354355.SAMN05660816_04712"/>
<sequence length="347" mass="38914">MQLIITIQKSLKRQYRKCHRFIKHKGQLRKALLAIVFARNARTRTGLLAEGRSEHILQLLHARIGATYAVPQQAPVKRMWTASRVAAAAILIILAATAVTYNYWHRSPQLAAKQASTPINQVIAYVNEKKEPQSLTLPDSSRIKVWPGSSVTYYKQFTTTSRTISLKGKAIFEVAKDKARPFTVFAGDISTTALGTVFMVNTLEPRKVQVQLYEGKVMIRSASEKIAMHDVYLKAGEQFEINKLLGAVCVSPLADSNTIAADKNTKPLRNVNNSVLEFNQTPLANVLASVGERYHVRFKFRNGDFNQMYVTGKFLPTDSLPVVLNMLGTMYQLNFKKQNNTIEVTGR</sequence>
<dbReference type="PIRSF" id="PIRSF018266">
    <property type="entry name" value="FecR"/>
    <property type="match status" value="1"/>
</dbReference>
<proteinExistence type="predicted"/>
<gene>
    <name evidence="4" type="ORF">A4H97_24120</name>
</gene>
<protein>
    <recommendedName>
        <fullName evidence="6">FecR protein domain-containing protein</fullName>
    </recommendedName>
</protein>
<keyword evidence="1" id="KW-0812">Transmembrane</keyword>
<feature type="domain" description="Protein FecR C-terminal" evidence="3">
    <location>
        <begin position="276"/>
        <end position="343"/>
    </location>
</feature>
<keyword evidence="1" id="KW-1133">Transmembrane helix</keyword>
<dbReference type="InterPro" id="IPR032508">
    <property type="entry name" value="FecR_C"/>
</dbReference>
<dbReference type="Pfam" id="PF04773">
    <property type="entry name" value="FecR"/>
    <property type="match status" value="1"/>
</dbReference>
<organism evidence="4 5">
    <name type="scientific">Niastella yeongjuensis</name>
    <dbReference type="NCBI Taxonomy" id="354355"/>
    <lineage>
        <taxon>Bacteria</taxon>
        <taxon>Pseudomonadati</taxon>
        <taxon>Bacteroidota</taxon>
        <taxon>Chitinophagia</taxon>
        <taxon>Chitinophagales</taxon>
        <taxon>Chitinophagaceae</taxon>
        <taxon>Niastella</taxon>
    </lineage>
</organism>
<dbReference type="InterPro" id="IPR012373">
    <property type="entry name" value="Ferrdict_sens_TM"/>
</dbReference>
<comment type="caution">
    <text evidence="4">The sequence shown here is derived from an EMBL/GenBank/DDBJ whole genome shotgun (WGS) entry which is preliminary data.</text>
</comment>
<dbReference type="PANTHER" id="PTHR30273:SF2">
    <property type="entry name" value="PROTEIN FECR"/>
    <property type="match status" value="1"/>
</dbReference>
<dbReference type="Pfam" id="PF16344">
    <property type="entry name" value="FecR_C"/>
    <property type="match status" value="1"/>
</dbReference>
<dbReference type="Proteomes" id="UP000192610">
    <property type="component" value="Unassembled WGS sequence"/>
</dbReference>
<feature type="domain" description="FecR protein" evidence="2">
    <location>
        <begin position="129"/>
        <end position="217"/>
    </location>
</feature>
<dbReference type="GO" id="GO:0016989">
    <property type="term" value="F:sigma factor antagonist activity"/>
    <property type="evidence" value="ECO:0007669"/>
    <property type="project" value="TreeGrafter"/>
</dbReference>
<evidence type="ECO:0008006" key="6">
    <source>
        <dbReference type="Google" id="ProtNLM"/>
    </source>
</evidence>
<dbReference type="InterPro" id="IPR006860">
    <property type="entry name" value="FecR"/>
</dbReference>
<dbReference type="AlphaFoldDB" id="A0A1V9F323"/>
<name>A0A1V9F323_9BACT</name>
<dbReference type="PANTHER" id="PTHR30273">
    <property type="entry name" value="PERIPLASMIC SIGNAL SENSOR AND SIGMA FACTOR ACTIVATOR FECR-RELATED"/>
    <property type="match status" value="1"/>
</dbReference>
<keyword evidence="1" id="KW-0472">Membrane</keyword>
<evidence type="ECO:0000313" key="4">
    <source>
        <dbReference type="EMBL" id="OQP52790.1"/>
    </source>
</evidence>
<keyword evidence="5" id="KW-1185">Reference proteome</keyword>
<evidence type="ECO:0000256" key="1">
    <source>
        <dbReference type="SAM" id="Phobius"/>
    </source>
</evidence>
<feature type="transmembrane region" description="Helical" evidence="1">
    <location>
        <begin position="85"/>
        <end position="104"/>
    </location>
</feature>
<evidence type="ECO:0000259" key="2">
    <source>
        <dbReference type="Pfam" id="PF04773"/>
    </source>
</evidence>
<dbReference type="EMBL" id="LVXG01000007">
    <property type="protein sequence ID" value="OQP52790.1"/>
    <property type="molecule type" value="Genomic_DNA"/>
</dbReference>
<dbReference type="RefSeq" id="WP_081197886.1">
    <property type="nucleotide sequence ID" value="NZ_FOCZ01000009.1"/>
</dbReference>
<dbReference type="Gene3D" id="3.55.50.30">
    <property type="match status" value="1"/>
</dbReference>
<accession>A0A1V9F323</accession>
<evidence type="ECO:0000259" key="3">
    <source>
        <dbReference type="Pfam" id="PF16344"/>
    </source>
</evidence>